<dbReference type="EMBL" id="LCWV01000016">
    <property type="protein sequence ID" value="PWI68032.1"/>
    <property type="molecule type" value="Genomic_DNA"/>
</dbReference>
<comment type="caution">
    <text evidence="2">The sequence shown here is derived from an EMBL/GenBank/DDBJ whole genome shotgun (WGS) entry which is preliminary data.</text>
</comment>
<accession>A0A2U3E0M3</accession>
<reference evidence="2 3" key="1">
    <citation type="journal article" date="2016" name="Front. Microbiol.">
        <title>Genome and transcriptome sequences reveal the specific parasitism of the nematophagous Purpureocillium lilacinum 36-1.</title>
        <authorList>
            <person name="Xie J."/>
            <person name="Li S."/>
            <person name="Mo C."/>
            <person name="Xiao X."/>
            <person name="Peng D."/>
            <person name="Wang G."/>
            <person name="Xiao Y."/>
        </authorList>
    </citation>
    <scope>NUCLEOTIDE SEQUENCE [LARGE SCALE GENOMIC DNA]</scope>
    <source>
        <strain evidence="2 3">36-1</strain>
    </source>
</reference>
<name>A0A2U3E0M3_PURLI</name>
<organism evidence="2 3">
    <name type="scientific">Purpureocillium lilacinum</name>
    <name type="common">Paecilomyces lilacinus</name>
    <dbReference type="NCBI Taxonomy" id="33203"/>
    <lineage>
        <taxon>Eukaryota</taxon>
        <taxon>Fungi</taxon>
        <taxon>Dikarya</taxon>
        <taxon>Ascomycota</taxon>
        <taxon>Pezizomycotina</taxon>
        <taxon>Sordariomycetes</taxon>
        <taxon>Hypocreomycetidae</taxon>
        <taxon>Hypocreales</taxon>
        <taxon>Ophiocordycipitaceae</taxon>
        <taxon>Purpureocillium</taxon>
    </lineage>
</organism>
<evidence type="ECO:0000313" key="3">
    <source>
        <dbReference type="Proteomes" id="UP000245956"/>
    </source>
</evidence>
<gene>
    <name evidence="2" type="ORF">PCL_02433</name>
</gene>
<evidence type="ECO:0000313" key="2">
    <source>
        <dbReference type="EMBL" id="PWI68032.1"/>
    </source>
</evidence>
<dbReference type="AlphaFoldDB" id="A0A2U3E0M3"/>
<proteinExistence type="predicted"/>
<feature type="compositionally biased region" description="Basic and acidic residues" evidence="1">
    <location>
        <begin position="87"/>
        <end position="99"/>
    </location>
</feature>
<sequence>MVQNFKPDNQLCRPAIAYPGVARRRRRRFGAETLCAAQKDNKVGGQGCRWHRTFGPYGPEAEAPARRQRPSGLGDAAMPADDSIQIDDDHHSGERTKEGVRVLSPVCALGAGRDRNKRSHGLPRDASRRHYLRMVGDAECHQRGANGFETPARGRQIHVASSIHA</sequence>
<dbReference type="Proteomes" id="UP000245956">
    <property type="component" value="Unassembled WGS sequence"/>
</dbReference>
<feature type="region of interest" description="Disordered" evidence="1">
    <location>
        <begin position="55"/>
        <end position="99"/>
    </location>
</feature>
<protein>
    <submittedName>
        <fullName evidence="2">Uncharacterized protein</fullName>
    </submittedName>
</protein>
<evidence type="ECO:0000256" key="1">
    <source>
        <dbReference type="SAM" id="MobiDB-lite"/>
    </source>
</evidence>